<organism evidence="6 7">
    <name type="scientific">Sphingobium naphthae</name>
    <dbReference type="NCBI Taxonomy" id="1886786"/>
    <lineage>
        <taxon>Bacteria</taxon>
        <taxon>Pseudomonadati</taxon>
        <taxon>Pseudomonadota</taxon>
        <taxon>Alphaproteobacteria</taxon>
        <taxon>Sphingomonadales</taxon>
        <taxon>Sphingomonadaceae</taxon>
        <taxon>Sphingobium</taxon>
    </lineage>
</organism>
<dbReference type="InterPro" id="IPR029016">
    <property type="entry name" value="GAF-like_dom_sf"/>
</dbReference>
<evidence type="ECO:0000259" key="5">
    <source>
        <dbReference type="PROSITE" id="PS51078"/>
    </source>
</evidence>
<dbReference type="InterPro" id="IPR005471">
    <property type="entry name" value="Tscrpt_reg_IclR_N"/>
</dbReference>
<evidence type="ECO:0000259" key="4">
    <source>
        <dbReference type="PROSITE" id="PS51077"/>
    </source>
</evidence>
<dbReference type="Pfam" id="PF09339">
    <property type="entry name" value="HTH_IclR"/>
    <property type="match status" value="1"/>
</dbReference>
<dbReference type="Proteomes" id="UP001185984">
    <property type="component" value="Unassembled WGS sequence"/>
</dbReference>
<dbReference type="InterPro" id="IPR036388">
    <property type="entry name" value="WH-like_DNA-bd_sf"/>
</dbReference>
<keyword evidence="2" id="KW-0238">DNA-binding</keyword>
<evidence type="ECO:0000313" key="7">
    <source>
        <dbReference type="Proteomes" id="UP001185984"/>
    </source>
</evidence>
<dbReference type="InterPro" id="IPR050707">
    <property type="entry name" value="HTH_MetabolicPath_Reg"/>
</dbReference>
<protein>
    <submittedName>
        <fullName evidence="6">Helix-turn-helix domain-containing protein</fullName>
    </submittedName>
</protein>
<dbReference type="Gene3D" id="1.10.10.10">
    <property type="entry name" value="Winged helix-like DNA-binding domain superfamily/Winged helix DNA-binding domain"/>
    <property type="match status" value="1"/>
</dbReference>
<dbReference type="SUPFAM" id="SSF46785">
    <property type="entry name" value="Winged helix' DNA-binding domain"/>
    <property type="match status" value="1"/>
</dbReference>
<dbReference type="PANTHER" id="PTHR30136:SF24">
    <property type="entry name" value="HTH-TYPE TRANSCRIPTIONAL REPRESSOR ALLR"/>
    <property type="match status" value="1"/>
</dbReference>
<keyword evidence="3" id="KW-0804">Transcription</keyword>
<accession>A0ABU4A107</accession>
<evidence type="ECO:0000256" key="3">
    <source>
        <dbReference type="ARBA" id="ARBA00023163"/>
    </source>
</evidence>
<sequence length="274" mass="30394">MASRNSVQPDETLATVNSADRDGETGKTVIVKPVVNAVRILRYLSEAGSPARAITIARSLSINASTCFNILRTLALEEVVRFDPLSKTYTPGIGLTRLVENFLTEGQRVAAAVPHMADLAAEFSVTMALWKRVASDRIVLVKNVSSPTDLRIEMAEGQRLPMMMGATGRLFAPRLDLSEKKLRAMFKTLRWRRPLSFEEYWNQVELSERNGWAVDDGYFSNGVKSLAVPIDDRNGNLVFTLVAIMFRDQLDPARLAELGGKMKDIAPRLATILL</sequence>
<dbReference type="PANTHER" id="PTHR30136">
    <property type="entry name" value="HELIX-TURN-HELIX TRANSCRIPTIONAL REGULATOR, ICLR FAMILY"/>
    <property type="match status" value="1"/>
</dbReference>
<dbReference type="EMBL" id="JAPTHD010000011">
    <property type="protein sequence ID" value="MDV5825463.1"/>
    <property type="molecule type" value="Genomic_DNA"/>
</dbReference>
<gene>
    <name evidence="6" type="ORF">O0R41_17810</name>
</gene>
<evidence type="ECO:0000256" key="1">
    <source>
        <dbReference type="ARBA" id="ARBA00023015"/>
    </source>
</evidence>
<dbReference type="PROSITE" id="PS51077">
    <property type="entry name" value="HTH_ICLR"/>
    <property type="match status" value="1"/>
</dbReference>
<keyword evidence="7" id="KW-1185">Reference proteome</keyword>
<dbReference type="InterPro" id="IPR036390">
    <property type="entry name" value="WH_DNA-bd_sf"/>
</dbReference>
<keyword evidence="1" id="KW-0805">Transcription regulation</keyword>
<dbReference type="SUPFAM" id="SSF55781">
    <property type="entry name" value="GAF domain-like"/>
    <property type="match status" value="1"/>
</dbReference>
<comment type="caution">
    <text evidence="6">The sequence shown here is derived from an EMBL/GenBank/DDBJ whole genome shotgun (WGS) entry which is preliminary data.</text>
</comment>
<proteinExistence type="predicted"/>
<reference evidence="7" key="1">
    <citation type="journal article" date="2022" name="J Environ Chem Eng">
        <title>Biodegradation of petroleum oil using a constructed nonpathogenic and heavy metal-tolerant bacterial consortium isolated from marine sponges.</title>
        <authorList>
            <person name="Dechsakulwatana C."/>
            <person name="Rungsihiranrut A."/>
            <person name="Muangchinda C."/>
            <person name="Ningthoujam R."/>
            <person name="Klankeo P."/>
            <person name="Pinyakong O."/>
        </authorList>
    </citation>
    <scope>NUCLEOTIDE SEQUENCE [LARGE SCALE GENOMIC DNA]</scope>
    <source>
        <strain evidence="7">MO2-4</strain>
    </source>
</reference>
<feature type="domain" description="IclR-ED" evidence="5">
    <location>
        <begin position="94"/>
        <end position="274"/>
    </location>
</feature>
<name>A0ABU4A107_9SPHN</name>
<dbReference type="Pfam" id="PF01614">
    <property type="entry name" value="IclR_C"/>
    <property type="match status" value="1"/>
</dbReference>
<feature type="domain" description="HTH iclR-type" evidence="4">
    <location>
        <begin position="31"/>
        <end position="93"/>
    </location>
</feature>
<dbReference type="SMART" id="SM00346">
    <property type="entry name" value="HTH_ICLR"/>
    <property type="match status" value="1"/>
</dbReference>
<evidence type="ECO:0000313" key="6">
    <source>
        <dbReference type="EMBL" id="MDV5825463.1"/>
    </source>
</evidence>
<dbReference type="PROSITE" id="PS51078">
    <property type="entry name" value="ICLR_ED"/>
    <property type="match status" value="1"/>
</dbReference>
<dbReference type="RefSeq" id="WP_228164650.1">
    <property type="nucleotide sequence ID" value="NZ_JAPTHD010000011.1"/>
</dbReference>
<dbReference type="InterPro" id="IPR014757">
    <property type="entry name" value="Tscrpt_reg_IclR_C"/>
</dbReference>
<dbReference type="Gene3D" id="3.30.450.40">
    <property type="match status" value="1"/>
</dbReference>
<evidence type="ECO:0000256" key="2">
    <source>
        <dbReference type="ARBA" id="ARBA00023125"/>
    </source>
</evidence>